<evidence type="ECO:0000313" key="3">
    <source>
        <dbReference type="Proteomes" id="UP001303889"/>
    </source>
</evidence>
<sequence>PGSLSPRHRHRLSPEGIFSFADQTPLTAGERSRYVGRFYRIVEHFDGAGWTPSWSSPLDRGRRQYSRPRLVRLTYEYARSETSKDIFLRGFFWSMALPILADNEADLDLEGDQDALGSHLFRFAEYLFSYFFFPLRAVSCMTPQFTPLIRSAIQGAQCGGINEFVGTPERIGGLRGSCLVRDRHRCVVSRLFDQKEAVERLRGDGDGAKDDDGNPLHGRYSSLKVAHILPHSLTKTEKGSLLLPEKIAALDILNMFDHGVVHMIEGDDIDQPRNAVTLDHDLYEFFGSFDIVFEPVPDQEPHTYRIRSLLPPSMRPDLPVVRTLYLTESRTTDPPSPRLLAIHCAIAHILHLSGAGKYISQIMADLEWRDTREDGSTELGRLVALRLGGWLEAISI</sequence>
<protein>
    <recommendedName>
        <fullName evidence="1">HNH nuclease domain-containing protein</fullName>
    </recommendedName>
</protein>
<feature type="non-terminal residue" evidence="2">
    <location>
        <position position="1"/>
    </location>
</feature>
<reference evidence="2" key="1">
    <citation type="journal article" date="2023" name="Mol. Phylogenet. Evol.">
        <title>Genome-scale phylogeny and comparative genomics of the fungal order Sordariales.</title>
        <authorList>
            <person name="Hensen N."/>
            <person name="Bonometti L."/>
            <person name="Westerberg I."/>
            <person name="Brannstrom I.O."/>
            <person name="Guillou S."/>
            <person name="Cros-Aarteil S."/>
            <person name="Calhoun S."/>
            <person name="Haridas S."/>
            <person name="Kuo A."/>
            <person name="Mondo S."/>
            <person name="Pangilinan J."/>
            <person name="Riley R."/>
            <person name="LaButti K."/>
            <person name="Andreopoulos B."/>
            <person name="Lipzen A."/>
            <person name="Chen C."/>
            <person name="Yan M."/>
            <person name="Daum C."/>
            <person name="Ng V."/>
            <person name="Clum A."/>
            <person name="Steindorff A."/>
            <person name="Ohm R.A."/>
            <person name="Martin F."/>
            <person name="Silar P."/>
            <person name="Natvig D.O."/>
            <person name="Lalanne C."/>
            <person name="Gautier V."/>
            <person name="Ament-Velasquez S.L."/>
            <person name="Kruys A."/>
            <person name="Hutchinson M.I."/>
            <person name="Powell A.J."/>
            <person name="Barry K."/>
            <person name="Miller A.N."/>
            <person name="Grigoriev I.V."/>
            <person name="Debuchy R."/>
            <person name="Gladieux P."/>
            <person name="Hiltunen Thoren M."/>
            <person name="Johannesson H."/>
        </authorList>
    </citation>
    <scope>NUCLEOTIDE SEQUENCE</scope>
    <source>
        <strain evidence="2">CBS 103.79</strain>
    </source>
</reference>
<dbReference type="InterPro" id="IPR003615">
    <property type="entry name" value="HNH_nuc"/>
</dbReference>
<accession>A0AAN6MMG8</accession>
<proteinExistence type="predicted"/>
<dbReference type="Pfam" id="PF13391">
    <property type="entry name" value="HNH_2"/>
    <property type="match status" value="1"/>
</dbReference>
<evidence type="ECO:0000259" key="1">
    <source>
        <dbReference type="Pfam" id="PF13391"/>
    </source>
</evidence>
<feature type="domain" description="HNH nuclease" evidence="1">
    <location>
        <begin position="195"/>
        <end position="294"/>
    </location>
</feature>
<organism evidence="2 3">
    <name type="scientific">Staphylotrichum tortipilum</name>
    <dbReference type="NCBI Taxonomy" id="2831512"/>
    <lineage>
        <taxon>Eukaryota</taxon>
        <taxon>Fungi</taxon>
        <taxon>Dikarya</taxon>
        <taxon>Ascomycota</taxon>
        <taxon>Pezizomycotina</taxon>
        <taxon>Sordariomycetes</taxon>
        <taxon>Sordariomycetidae</taxon>
        <taxon>Sordariales</taxon>
        <taxon>Chaetomiaceae</taxon>
        <taxon>Staphylotrichum</taxon>
    </lineage>
</organism>
<keyword evidence="3" id="KW-1185">Reference proteome</keyword>
<dbReference type="EMBL" id="MU855437">
    <property type="protein sequence ID" value="KAK3903640.1"/>
    <property type="molecule type" value="Genomic_DNA"/>
</dbReference>
<evidence type="ECO:0000313" key="2">
    <source>
        <dbReference type="EMBL" id="KAK3903640.1"/>
    </source>
</evidence>
<dbReference type="Proteomes" id="UP001303889">
    <property type="component" value="Unassembled WGS sequence"/>
</dbReference>
<dbReference type="AlphaFoldDB" id="A0AAN6MMG8"/>
<gene>
    <name evidence="2" type="ORF">C8A05DRAFT_14411</name>
</gene>
<reference evidence="2" key="2">
    <citation type="submission" date="2023-05" db="EMBL/GenBank/DDBJ databases">
        <authorList>
            <consortium name="Lawrence Berkeley National Laboratory"/>
            <person name="Steindorff A."/>
            <person name="Hensen N."/>
            <person name="Bonometti L."/>
            <person name="Westerberg I."/>
            <person name="Brannstrom I.O."/>
            <person name="Guillou S."/>
            <person name="Cros-Aarteil S."/>
            <person name="Calhoun S."/>
            <person name="Haridas S."/>
            <person name="Kuo A."/>
            <person name="Mondo S."/>
            <person name="Pangilinan J."/>
            <person name="Riley R."/>
            <person name="Labutti K."/>
            <person name="Andreopoulos B."/>
            <person name="Lipzen A."/>
            <person name="Chen C."/>
            <person name="Yanf M."/>
            <person name="Daum C."/>
            <person name="Ng V."/>
            <person name="Clum A."/>
            <person name="Ohm R."/>
            <person name="Martin F."/>
            <person name="Silar P."/>
            <person name="Natvig D."/>
            <person name="Lalanne C."/>
            <person name="Gautier V."/>
            <person name="Ament-Velasquez S.L."/>
            <person name="Kruys A."/>
            <person name="Hutchinson M.I."/>
            <person name="Powell A.J."/>
            <person name="Barry K."/>
            <person name="Miller A.N."/>
            <person name="Grigoriev I.V."/>
            <person name="Debuchy R."/>
            <person name="Gladieux P."/>
            <person name="Thoren M.H."/>
            <person name="Johannesson H."/>
        </authorList>
    </citation>
    <scope>NUCLEOTIDE SEQUENCE</scope>
    <source>
        <strain evidence="2">CBS 103.79</strain>
    </source>
</reference>
<name>A0AAN6MMG8_9PEZI</name>
<comment type="caution">
    <text evidence="2">The sequence shown here is derived from an EMBL/GenBank/DDBJ whole genome shotgun (WGS) entry which is preliminary data.</text>
</comment>